<evidence type="ECO:0000256" key="1">
    <source>
        <dbReference type="SAM" id="SignalP"/>
    </source>
</evidence>
<accession>A0A512DW44</accession>
<comment type="caution">
    <text evidence="2">The sequence shown here is derived from an EMBL/GenBank/DDBJ whole genome shotgun (WGS) entry which is preliminary data.</text>
</comment>
<gene>
    <name evidence="2" type="ORF">SAE02_48420</name>
</gene>
<dbReference type="InterPro" id="IPR038696">
    <property type="entry name" value="IalB_sf"/>
</dbReference>
<dbReference type="Pfam" id="PF06776">
    <property type="entry name" value="IalB"/>
    <property type="match status" value="1"/>
</dbReference>
<sequence>MTRRYTFSRYASLAPALCLAIAALASSGTAMAAEPQLLGSFRDWNAFSYEENGNKVCYMSSRPKKDEGNYKQRGDIYVLITHRPAEKSLDVVSVTTGYTYQPNSEATVSVGNQNFKLFTDGDTAWARDERTDKSLVEAIRTGSAMVIKGTSNRGTATTDTYSLSGTSAAYDAINKACNVKR</sequence>
<keyword evidence="3" id="KW-1185">Reference proteome</keyword>
<evidence type="ECO:0000313" key="2">
    <source>
        <dbReference type="EMBL" id="GEO40694.1"/>
    </source>
</evidence>
<keyword evidence="1" id="KW-0732">Signal</keyword>
<evidence type="ECO:0000313" key="3">
    <source>
        <dbReference type="Proteomes" id="UP000321523"/>
    </source>
</evidence>
<protein>
    <submittedName>
        <fullName evidence="2">Uncharacterized protein</fullName>
    </submittedName>
</protein>
<dbReference type="EMBL" id="BJYZ01000023">
    <property type="protein sequence ID" value="GEO40694.1"/>
    <property type="molecule type" value="Genomic_DNA"/>
</dbReference>
<dbReference type="OrthoDB" id="9806572at2"/>
<feature type="signal peptide" evidence="1">
    <location>
        <begin position="1"/>
        <end position="32"/>
    </location>
</feature>
<organism evidence="2 3">
    <name type="scientific">Skermanella aerolata</name>
    <dbReference type="NCBI Taxonomy" id="393310"/>
    <lineage>
        <taxon>Bacteria</taxon>
        <taxon>Pseudomonadati</taxon>
        <taxon>Pseudomonadota</taxon>
        <taxon>Alphaproteobacteria</taxon>
        <taxon>Rhodospirillales</taxon>
        <taxon>Azospirillaceae</taxon>
        <taxon>Skermanella</taxon>
    </lineage>
</organism>
<dbReference type="InterPro" id="IPR010642">
    <property type="entry name" value="Invasion_prot_B"/>
</dbReference>
<proteinExistence type="predicted"/>
<dbReference type="Proteomes" id="UP000321523">
    <property type="component" value="Unassembled WGS sequence"/>
</dbReference>
<feature type="chain" id="PRO_5022082977" evidence="1">
    <location>
        <begin position="33"/>
        <end position="181"/>
    </location>
</feature>
<name>A0A512DW44_9PROT</name>
<dbReference type="Gene3D" id="2.60.40.1880">
    <property type="entry name" value="Invasion associated locus B (IalB) protein"/>
    <property type="match status" value="1"/>
</dbReference>
<dbReference type="RefSeq" id="WP_084720657.1">
    <property type="nucleotide sequence ID" value="NZ_BJYZ01000023.1"/>
</dbReference>
<reference evidence="2 3" key="1">
    <citation type="submission" date="2019-07" db="EMBL/GenBank/DDBJ databases">
        <title>Whole genome shotgun sequence of Skermanella aerolata NBRC 106429.</title>
        <authorList>
            <person name="Hosoyama A."/>
            <person name="Uohara A."/>
            <person name="Ohji S."/>
            <person name="Ichikawa N."/>
        </authorList>
    </citation>
    <scope>NUCLEOTIDE SEQUENCE [LARGE SCALE GENOMIC DNA]</scope>
    <source>
        <strain evidence="2 3">NBRC 106429</strain>
    </source>
</reference>
<dbReference type="AlphaFoldDB" id="A0A512DW44"/>